<feature type="transmembrane region" description="Helical" evidence="1">
    <location>
        <begin position="249"/>
        <end position="274"/>
    </location>
</feature>
<protein>
    <submittedName>
        <fullName evidence="3">Serpentine receptor class gamma</fullName>
    </submittedName>
</protein>
<keyword evidence="1" id="KW-0472">Membrane</keyword>
<sequence>MNFSNTTFSEVKIAKSTLILPDISTTSLIIHIVLYLIFSFLSILVAKTIIYNTKYDIDFNNPFYKFYIFNILVNIMLHGINLTKFFAEQYQPLVNIINIDSTYSLTILYAFLILLQLYLFTSCCCNSIILFLSSFLNLNIIYYVKRAITRIIAANLIISLIPCWYILLCQMYFVKYYVNSNNKIEFLQLRYQRLEWFSIDVDLNCIVFSTVTCIVIFILTILTGIKIVQRRNNMHYSTAIEVKQIHHEFLYIMFNLVQFFFLLLTLLSQYILYIHNVEKIAENVLFAFVLLARFKTQDLLLL</sequence>
<feature type="transmembrane region" description="Helical" evidence="1">
    <location>
        <begin position="107"/>
        <end position="132"/>
    </location>
</feature>
<keyword evidence="1" id="KW-1133">Transmembrane helix</keyword>
<dbReference type="WBParaSite" id="SPAL_0001393300.1">
    <property type="protein sequence ID" value="SPAL_0001393300.1"/>
    <property type="gene ID" value="SPAL_0001393300"/>
</dbReference>
<dbReference type="AlphaFoldDB" id="A0A0N5C7M1"/>
<feature type="transmembrane region" description="Helical" evidence="1">
    <location>
        <begin position="206"/>
        <end position="228"/>
    </location>
</feature>
<organism evidence="2 3">
    <name type="scientific">Strongyloides papillosus</name>
    <name type="common">Intestinal threadworm</name>
    <dbReference type="NCBI Taxonomy" id="174720"/>
    <lineage>
        <taxon>Eukaryota</taxon>
        <taxon>Metazoa</taxon>
        <taxon>Ecdysozoa</taxon>
        <taxon>Nematoda</taxon>
        <taxon>Chromadorea</taxon>
        <taxon>Rhabditida</taxon>
        <taxon>Tylenchina</taxon>
        <taxon>Panagrolaimomorpha</taxon>
        <taxon>Strongyloidoidea</taxon>
        <taxon>Strongyloididae</taxon>
        <taxon>Strongyloides</taxon>
    </lineage>
</organism>
<feature type="transmembrane region" description="Helical" evidence="1">
    <location>
        <begin position="152"/>
        <end position="173"/>
    </location>
</feature>
<name>A0A0N5C7M1_STREA</name>
<feature type="transmembrane region" description="Helical" evidence="1">
    <location>
        <begin position="28"/>
        <end position="46"/>
    </location>
</feature>
<proteinExistence type="predicted"/>
<dbReference type="Proteomes" id="UP000046392">
    <property type="component" value="Unplaced"/>
</dbReference>
<evidence type="ECO:0000313" key="2">
    <source>
        <dbReference type="Proteomes" id="UP000046392"/>
    </source>
</evidence>
<accession>A0A0N5C7M1</accession>
<evidence type="ECO:0000313" key="3">
    <source>
        <dbReference type="WBParaSite" id="SPAL_0001393300.1"/>
    </source>
</evidence>
<evidence type="ECO:0000256" key="1">
    <source>
        <dbReference type="SAM" id="Phobius"/>
    </source>
</evidence>
<keyword evidence="2" id="KW-1185">Reference proteome</keyword>
<keyword evidence="1" id="KW-0812">Transmembrane</keyword>
<reference evidence="3" key="1">
    <citation type="submission" date="2017-02" db="UniProtKB">
        <authorList>
            <consortium name="WormBaseParasite"/>
        </authorList>
    </citation>
    <scope>IDENTIFICATION</scope>
</reference>
<feature type="transmembrane region" description="Helical" evidence="1">
    <location>
        <begin position="67"/>
        <end position="87"/>
    </location>
</feature>